<protein>
    <submittedName>
        <fullName evidence="2">Uncharacterized protein</fullName>
    </submittedName>
</protein>
<dbReference type="Proteomes" id="UP001066276">
    <property type="component" value="Chromosome 6"/>
</dbReference>
<feature type="non-terminal residue" evidence="2">
    <location>
        <position position="56"/>
    </location>
</feature>
<organism evidence="2 3">
    <name type="scientific">Pleurodeles waltl</name>
    <name type="common">Iberian ribbed newt</name>
    <dbReference type="NCBI Taxonomy" id="8319"/>
    <lineage>
        <taxon>Eukaryota</taxon>
        <taxon>Metazoa</taxon>
        <taxon>Chordata</taxon>
        <taxon>Craniata</taxon>
        <taxon>Vertebrata</taxon>
        <taxon>Euteleostomi</taxon>
        <taxon>Amphibia</taxon>
        <taxon>Batrachia</taxon>
        <taxon>Caudata</taxon>
        <taxon>Salamandroidea</taxon>
        <taxon>Salamandridae</taxon>
        <taxon>Pleurodelinae</taxon>
        <taxon>Pleurodeles</taxon>
    </lineage>
</organism>
<gene>
    <name evidence="2" type="ORF">NDU88_010441</name>
</gene>
<evidence type="ECO:0000256" key="1">
    <source>
        <dbReference type="SAM" id="MobiDB-lite"/>
    </source>
</evidence>
<reference evidence="2" key="1">
    <citation type="journal article" date="2022" name="bioRxiv">
        <title>Sequencing and chromosome-scale assembly of the giantPleurodeles waltlgenome.</title>
        <authorList>
            <person name="Brown T."/>
            <person name="Elewa A."/>
            <person name="Iarovenko S."/>
            <person name="Subramanian E."/>
            <person name="Araus A.J."/>
            <person name="Petzold A."/>
            <person name="Susuki M."/>
            <person name="Suzuki K.-i.T."/>
            <person name="Hayashi T."/>
            <person name="Toyoda A."/>
            <person name="Oliveira C."/>
            <person name="Osipova E."/>
            <person name="Leigh N.D."/>
            <person name="Simon A."/>
            <person name="Yun M.H."/>
        </authorList>
    </citation>
    <scope>NUCLEOTIDE SEQUENCE</scope>
    <source>
        <strain evidence="2">20211129_DDA</strain>
        <tissue evidence="2">Liver</tissue>
    </source>
</reference>
<feature type="region of interest" description="Disordered" evidence="1">
    <location>
        <begin position="1"/>
        <end position="20"/>
    </location>
</feature>
<dbReference type="AlphaFoldDB" id="A0AAV7QYS8"/>
<proteinExistence type="predicted"/>
<evidence type="ECO:0000313" key="3">
    <source>
        <dbReference type="Proteomes" id="UP001066276"/>
    </source>
</evidence>
<keyword evidence="3" id="KW-1185">Reference proteome</keyword>
<dbReference type="EMBL" id="JANPWB010000010">
    <property type="protein sequence ID" value="KAJ1144139.1"/>
    <property type="molecule type" value="Genomic_DNA"/>
</dbReference>
<name>A0AAV7QYS8_PLEWA</name>
<sequence>TSGKDTHLTDCGPSLPRTKHRACCPLQNQWGRHPPERLWPITPQDQAQGNMPPPEP</sequence>
<feature type="non-terminal residue" evidence="2">
    <location>
        <position position="1"/>
    </location>
</feature>
<accession>A0AAV7QYS8</accession>
<comment type="caution">
    <text evidence="2">The sequence shown here is derived from an EMBL/GenBank/DDBJ whole genome shotgun (WGS) entry which is preliminary data.</text>
</comment>
<evidence type="ECO:0000313" key="2">
    <source>
        <dbReference type="EMBL" id="KAJ1144139.1"/>
    </source>
</evidence>
<feature type="region of interest" description="Disordered" evidence="1">
    <location>
        <begin position="29"/>
        <end position="56"/>
    </location>
</feature>